<proteinExistence type="predicted"/>
<feature type="domain" description="PilZ" evidence="1">
    <location>
        <begin position="93"/>
        <end position="176"/>
    </location>
</feature>
<evidence type="ECO:0000259" key="1">
    <source>
        <dbReference type="Pfam" id="PF07238"/>
    </source>
</evidence>
<dbReference type="OrthoDB" id="9780702at2"/>
<comment type="caution">
    <text evidence="2">The sequence shown here is derived from an EMBL/GenBank/DDBJ whole genome shotgun (WGS) entry which is preliminary data.</text>
</comment>
<evidence type="ECO:0000313" key="2">
    <source>
        <dbReference type="EMBL" id="RTE65717.1"/>
    </source>
</evidence>
<keyword evidence="3" id="KW-1185">Reference proteome</keyword>
<evidence type="ECO:0000313" key="3">
    <source>
        <dbReference type="Proteomes" id="UP000283087"/>
    </source>
</evidence>
<accession>A0A430KQD0</accession>
<dbReference type="Proteomes" id="UP000283087">
    <property type="component" value="Unassembled WGS sequence"/>
</dbReference>
<dbReference type="RefSeq" id="WP_126158640.1">
    <property type="nucleotide sequence ID" value="NZ_RQXW01000008.1"/>
</dbReference>
<dbReference type="InterPro" id="IPR009875">
    <property type="entry name" value="PilZ_domain"/>
</dbReference>
<dbReference type="Pfam" id="PF07238">
    <property type="entry name" value="PilZ"/>
    <property type="match status" value="1"/>
</dbReference>
<sequence length="190" mass="22266">MNQERRQYFRINGKVAVDYKIITKDEMRHGRLPSQFQVSPFFLLLNQLQEYSRDSSYHLRKIAQKEPMIATYLELMNNKIDAIAHAIAKSDVDFEHLSAQEINLSEGGMSFYSPEPVELKSFLALKVVFEETHSGLLLYGQTLYCSEKQKDGQYKIGIEFTEMPESSRMIVARYILNRQTHDRQKIDEQY</sequence>
<reference evidence="2 3" key="1">
    <citation type="submission" date="2018-11" db="EMBL/GenBank/DDBJ databases">
        <title>The draft genome sequence of Amphritea opalescens ANRC-JH13T.</title>
        <authorList>
            <person name="Fang Z."/>
            <person name="Zhang Y."/>
            <person name="Han X."/>
        </authorList>
    </citation>
    <scope>NUCLEOTIDE SEQUENCE [LARGE SCALE GENOMIC DNA]</scope>
    <source>
        <strain evidence="2 3">ANRC-JH13</strain>
    </source>
</reference>
<dbReference type="AlphaFoldDB" id="A0A430KQD0"/>
<dbReference type="GO" id="GO:0035438">
    <property type="term" value="F:cyclic-di-GMP binding"/>
    <property type="evidence" value="ECO:0007669"/>
    <property type="project" value="InterPro"/>
</dbReference>
<gene>
    <name evidence="2" type="ORF">EH243_10625</name>
</gene>
<dbReference type="EMBL" id="RQXW01000008">
    <property type="protein sequence ID" value="RTE65717.1"/>
    <property type="molecule type" value="Genomic_DNA"/>
</dbReference>
<dbReference type="Gene3D" id="2.40.10.220">
    <property type="entry name" value="predicted glycosyltransferase like domains"/>
    <property type="match status" value="1"/>
</dbReference>
<organism evidence="2 3">
    <name type="scientific">Amphritea opalescens</name>
    <dbReference type="NCBI Taxonomy" id="2490544"/>
    <lineage>
        <taxon>Bacteria</taxon>
        <taxon>Pseudomonadati</taxon>
        <taxon>Pseudomonadota</taxon>
        <taxon>Gammaproteobacteria</taxon>
        <taxon>Oceanospirillales</taxon>
        <taxon>Oceanospirillaceae</taxon>
        <taxon>Amphritea</taxon>
    </lineage>
</organism>
<protein>
    <submittedName>
        <fullName evidence="2">PilZ domain-containing protein</fullName>
    </submittedName>
</protein>
<name>A0A430KQD0_9GAMM</name>